<keyword evidence="2" id="KW-0812">Transmembrane</keyword>
<dbReference type="AlphaFoldDB" id="A0A197K5Z0"/>
<evidence type="ECO:0000256" key="1">
    <source>
        <dbReference type="SAM" id="MobiDB-lite"/>
    </source>
</evidence>
<keyword evidence="2" id="KW-0472">Membrane</keyword>
<dbReference type="Proteomes" id="UP000078512">
    <property type="component" value="Unassembled WGS sequence"/>
</dbReference>
<feature type="transmembrane region" description="Helical" evidence="2">
    <location>
        <begin position="40"/>
        <end position="63"/>
    </location>
</feature>
<evidence type="ECO:0000313" key="3">
    <source>
        <dbReference type="EMBL" id="OAQ31864.1"/>
    </source>
</evidence>
<evidence type="ECO:0000313" key="4">
    <source>
        <dbReference type="Proteomes" id="UP000078512"/>
    </source>
</evidence>
<name>A0A197K5Z0_9FUNG</name>
<sequence>MECDEVLCCGCSNEVREEGDEEEKRRQLRRRRRKRNGRSVIVLVVACLMATAVGSFLLCSYVNSLLGLSMSCQCINTKHQRQSTLNQQRTNNNNKNNKIQPHRQTPTCYANKRGEYVHPSVLPRQQTVFFLTLPDPYFYSCLS</sequence>
<gene>
    <name evidence="3" type="ORF">K457DRAFT_336933</name>
</gene>
<protein>
    <submittedName>
        <fullName evidence="3">Uncharacterized protein</fullName>
    </submittedName>
</protein>
<reference evidence="3 4" key="1">
    <citation type="submission" date="2016-05" db="EMBL/GenBank/DDBJ databases">
        <title>Genome sequencing reveals origins of a unique bacterial endosymbiosis in the earliest lineages of terrestrial Fungi.</title>
        <authorList>
            <consortium name="DOE Joint Genome Institute"/>
            <person name="Uehling J."/>
            <person name="Gryganskyi A."/>
            <person name="Hameed K."/>
            <person name="Tschaplinski T."/>
            <person name="Misztal P."/>
            <person name="Wu S."/>
            <person name="Desiro A."/>
            <person name="Vande Pol N."/>
            <person name="Du Z.-Y."/>
            <person name="Zienkiewicz A."/>
            <person name="Zienkiewicz K."/>
            <person name="Morin E."/>
            <person name="Tisserant E."/>
            <person name="Splivallo R."/>
            <person name="Hainaut M."/>
            <person name="Henrissat B."/>
            <person name="Ohm R."/>
            <person name="Kuo A."/>
            <person name="Yan J."/>
            <person name="Lipzen A."/>
            <person name="Nolan M."/>
            <person name="Labutti K."/>
            <person name="Barry K."/>
            <person name="Goldstein A."/>
            <person name="Labbe J."/>
            <person name="Schadt C."/>
            <person name="Tuskan G."/>
            <person name="Grigoriev I."/>
            <person name="Martin F."/>
            <person name="Vilgalys R."/>
            <person name="Bonito G."/>
        </authorList>
    </citation>
    <scope>NUCLEOTIDE SEQUENCE [LARGE SCALE GENOMIC DNA]</scope>
    <source>
        <strain evidence="3 4">AG-77</strain>
    </source>
</reference>
<keyword evidence="4" id="KW-1185">Reference proteome</keyword>
<feature type="region of interest" description="Disordered" evidence="1">
    <location>
        <begin position="83"/>
        <end position="104"/>
    </location>
</feature>
<accession>A0A197K5Z0</accession>
<dbReference type="EMBL" id="KV442027">
    <property type="protein sequence ID" value="OAQ31864.1"/>
    <property type="molecule type" value="Genomic_DNA"/>
</dbReference>
<organism evidence="3 4">
    <name type="scientific">Linnemannia elongata AG-77</name>
    <dbReference type="NCBI Taxonomy" id="1314771"/>
    <lineage>
        <taxon>Eukaryota</taxon>
        <taxon>Fungi</taxon>
        <taxon>Fungi incertae sedis</taxon>
        <taxon>Mucoromycota</taxon>
        <taxon>Mortierellomycotina</taxon>
        <taxon>Mortierellomycetes</taxon>
        <taxon>Mortierellales</taxon>
        <taxon>Mortierellaceae</taxon>
        <taxon>Linnemannia</taxon>
    </lineage>
</organism>
<proteinExistence type="predicted"/>
<evidence type="ECO:0000256" key="2">
    <source>
        <dbReference type="SAM" id="Phobius"/>
    </source>
</evidence>
<keyword evidence="2" id="KW-1133">Transmembrane helix</keyword>